<evidence type="ECO:0000313" key="2">
    <source>
        <dbReference type="Proteomes" id="UP001303046"/>
    </source>
</evidence>
<dbReference type="InterPro" id="IPR008042">
    <property type="entry name" value="Retrotrans_Pao"/>
</dbReference>
<evidence type="ECO:0000313" key="1">
    <source>
        <dbReference type="EMBL" id="KAK6728882.1"/>
    </source>
</evidence>
<protein>
    <recommendedName>
        <fullName evidence="3">Pao retrotransposon peptidase</fullName>
    </recommendedName>
</protein>
<gene>
    <name evidence="1" type="primary">Necator_chrI.g2257</name>
    <name evidence="1" type="ORF">RB195_006130</name>
</gene>
<comment type="caution">
    <text evidence="1">The sequence shown here is derived from an EMBL/GenBank/DDBJ whole genome shotgun (WGS) entry which is preliminary data.</text>
</comment>
<name>A0ABR1BR44_NECAM</name>
<organism evidence="1 2">
    <name type="scientific">Necator americanus</name>
    <name type="common">Human hookworm</name>
    <dbReference type="NCBI Taxonomy" id="51031"/>
    <lineage>
        <taxon>Eukaryota</taxon>
        <taxon>Metazoa</taxon>
        <taxon>Ecdysozoa</taxon>
        <taxon>Nematoda</taxon>
        <taxon>Chromadorea</taxon>
        <taxon>Rhabditida</taxon>
        <taxon>Rhabditina</taxon>
        <taxon>Rhabditomorpha</taxon>
        <taxon>Strongyloidea</taxon>
        <taxon>Ancylostomatidae</taxon>
        <taxon>Bunostominae</taxon>
        <taxon>Necator</taxon>
    </lineage>
</organism>
<dbReference type="PANTHER" id="PTHR47331">
    <property type="entry name" value="PHD-TYPE DOMAIN-CONTAINING PROTEIN"/>
    <property type="match status" value="1"/>
</dbReference>
<evidence type="ECO:0008006" key="3">
    <source>
        <dbReference type="Google" id="ProtNLM"/>
    </source>
</evidence>
<reference evidence="1 2" key="1">
    <citation type="submission" date="2023-08" db="EMBL/GenBank/DDBJ databases">
        <title>A Necator americanus chromosomal reference genome.</title>
        <authorList>
            <person name="Ilik V."/>
            <person name="Petrzelkova K.J."/>
            <person name="Pardy F."/>
            <person name="Fuh T."/>
            <person name="Niatou-Singa F.S."/>
            <person name="Gouil Q."/>
            <person name="Baker L."/>
            <person name="Ritchie M.E."/>
            <person name="Jex A.R."/>
            <person name="Gazzola D."/>
            <person name="Li H."/>
            <person name="Toshio Fujiwara R."/>
            <person name="Zhan B."/>
            <person name="Aroian R.V."/>
            <person name="Pafco B."/>
            <person name="Schwarz E.M."/>
        </authorList>
    </citation>
    <scope>NUCLEOTIDE SEQUENCE [LARGE SCALE GENOMIC DNA]</scope>
    <source>
        <strain evidence="1 2">Aroian</strain>
        <tissue evidence="1">Whole animal</tissue>
    </source>
</reference>
<sequence length="199" mass="22901">MILVSCTRWPTHVGIPWRSDEELLEISCMIMEQEQATKRIVASTIAMIFDLMDWMLPLLNKSKVFLRSLWRDKFDWDTALPPDRKLEWQRICECMNGFKKLNPRFLSMKHQQASLSTFADASNEAMAASVYLQSEESINLLFGKSKLPSLKHEATIPKMELNAMTLAVRVTNAVLTQLQSVMKIRQVYIFSDSESYSTG</sequence>
<dbReference type="EMBL" id="JAVFWL010000001">
    <property type="protein sequence ID" value="KAK6728882.1"/>
    <property type="molecule type" value="Genomic_DNA"/>
</dbReference>
<keyword evidence="2" id="KW-1185">Reference proteome</keyword>
<dbReference type="PANTHER" id="PTHR47331:SF6">
    <property type="entry name" value="DOUBLECORTIN DOMAIN-CONTAINING PROTEIN"/>
    <property type="match status" value="1"/>
</dbReference>
<proteinExistence type="predicted"/>
<dbReference type="Pfam" id="PF05380">
    <property type="entry name" value="Peptidase_A17"/>
    <property type="match status" value="1"/>
</dbReference>
<dbReference type="Proteomes" id="UP001303046">
    <property type="component" value="Unassembled WGS sequence"/>
</dbReference>
<accession>A0ABR1BR44</accession>